<gene>
    <name evidence="2" type="ORF">O181_073569</name>
</gene>
<comment type="caution">
    <text evidence="2">The sequence shown here is derived from an EMBL/GenBank/DDBJ whole genome shotgun (WGS) entry which is preliminary data.</text>
</comment>
<dbReference type="EMBL" id="AVOT02038900">
    <property type="protein sequence ID" value="MBW0533854.1"/>
    <property type="molecule type" value="Genomic_DNA"/>
</dbReference>
<feature type="compositionally biased region" description="Polar residues" evidence="1">
    <location>
        <begin position="63"/>
        <end position="73"/>
    </location>
</feature>
<feature type="region of interest" description="Disordered" evidence="1">
    <location>
        <begin position="1"/>
        <end position="111"/>
    </location>
</feature>
<proteinExistence type="predicted"/>
<evidence type="ECO:0000313" key="2">
    <source>
        <dbReference type="EMBL" id="MBW0533854.1"/>
    </source>
</evidence>
<feature type="region of interest" description="Disordered" evidence="1">
    <location>
        <begin position="161"/>
        <end position="206"/>
    </location>
</feature>
<keyword evidence="3" id="KW-1185">Reference proteome</keyword>
<feature type="compositionally biased region" description="Polar residues" evidence="1">
    <location>
        <begin position="81"/>
        <end position="92"/>
    </location>
</feature>
<name>A0A9Q3F7D1_9BASI</name>
<dbReference type="AlphaFoldDB" id="A0A9Q3F7D1"/>
<feature type="compositionally biased region" description="Polar residues" evidence="1">
    <location>
        <begin position="24"/>
        <end position="33"/>
    </location>
</feature>
<feature type="compositionally biased region" description="Polar residues" evidence="1">
    <location>
        <begin position="196"/>
        <end position="206"/>
    </location>
</feature>
<organism evidence="2 3">
    <name type="scientific">Austropuccinia psidii MF-1</name>
    <dbReference type="NCBI Taxonomy" id="1389203"/>
    <lineage>
        <taxon>Eukaryota</taxon>
        <taxon>Fungi</taxon>
        <taxon>Dikarya</taxon>
        <taxon>Basidiomycota</taxon>
        <taxon>Pucciniomycotina</taxon>
        <taxon>Pucciniomycetes</taxon>
        <taxon>Pucciniales</taxon>
        <taxon>Sphaerophragmiaceae</taxon>
        <taxon>Austropuccinia</taxon>
    </lineage>
</organism>
<sequence length="206" mass="22528">MPSSKPCKSRSCSVHHSDSESSIEYVQTQSQLGPNIPPTTPILSSMNVSGLNTDVGNPKAKTSRTQSIPNISVTPIPPNPTKTQMDVQNPVTSKDCYGQSKQPTLNIPSGSQVHVGCEKQVDGGQQKRRFENVTWSGLMEGNPGFTLHQGDELYASSPLVNKEKVSGRHPPYASKPRMGHSSSSREYILEYEDENMSPTLSERNDE</sequence>
<feature type="compositionally biased region" description="Polar residues" evidence="1">
    <location>
        <begin position="41"/>
        <end position="55"/>
    </location>
</feature>
<evidence type="ECO:0000313" key="3">
    <source>
        <dbReference type="Proteomes" id="UP000765509"/>
    </source>
</evidence>
<evidence type="ECO:0000256" key="1">
    <source>
        <dbReference type="SAM" id="MobiDB-lite"/>
    </source>
</evidence>
<feature type="compositionally biased region" description="Low complexity" evidence="1">
    <location>
        <begin position="1"/>
        <end position="14"/>
    </location>
</feature>
<dbReference type="Proteomes" id="UP000765509">
    <property type="component" value="Unassembled WGS sequence"/>
</dbReference>
<feature type="compositionally biased region" description="Polar residues" evidence="1">
    <location>
        <begin position="99"/>
        <end position="111"/>
    </location>
</feature>
<protein>
    <submittedName>
        <fullName evidence="2">Uncharacterized protein</fullName>
    </submittedName>
</protein>
<accession>A0A9Q3F7D1</accession>
<reference evidence="2" key="1">
    <citation type="submission" date="2021-03" db="EMBL/GenBank/DDBJ databases">
        <title>Draft genome sequence of rust myrtle Austropuccinia psidii MF-1, a brazilian biotype.</title>
        <authorList>
            <person name="Quecine M.C."/>
            <person name="Pachon D.M.R."/>
            <person name="Bonatelli M.L."/>
            <person name="Correr F.H."/>
            <person name="Franceschini L.M."/>
            <person name="Leite T.F."/>
            <person name="Margarido G.R.A."/>
            <person name="Almeida C.A."/>
            <person name="Ferrarezi J.A."/>
            <person name="Labate C.A."/>
        </authorList>
    </citation>
    <scope>NUCLEOTIDE SEQUENCE</scope>
    <source>
        <strain evidence="2">MF-1</strain>
    </source>
</reference>